<feature type="compositionally biased region" description="Basic and acidic residues" evidence="8">
    <location>
        <begin position="379"/>
        <end position="390"/>
    </location>
</feature>
<evidence type="ECO:0000313" key="9">
    <source>
        <dbReference type="EMBL" id="KAL1411001.1"/>
    </source>
</evidence>
<dbReference type="PIRSF" id="PIRSF017300">
    <property type="entry name" value="snoRNP_Mpp10"/>
    <property type="match status" value="1"/>
</dbReference>
<comment type="function">
    <text evidence="7">Involved in nucleolar processing of pre-18S ribosomal RNA.</text>
</comment>
<dbReference type="PANTHER" id="PTHR17039">
    <property type="entry name" value="U3 SMALL NUCLEOLAR RIBONUCLEOPROTEIN PROTEIN MPP10"/>
    <property type="match status" value="1"/>
</dbReference>
<gene>
    <name evidence="9" type="primary">MPP10_2</name>
    <name evidence="9" type="ORF">Q8F55_001946</name>
</gene>
<keyword evidence="4 7" id="KW-0539">Nucleus</keyword>
<keyword evidence="10" id="KW-1185">Reference proteome</keyword>
<dbReference type="Pfam" id="PF04006">
    <property type="entry name" value="Mpp10"/>
    <property type="match status" value="1"/>
</dbReference>
<comment type="caution">
    <text evidence="9">The sequence shown here is derived from an EMBL/GenBank/DDBJ whole genome shotgun (WGS) entry which is preliminary data.</text>
</comment>
<dbReference type="PANTHER" id="PTHR17039:SF0">
    <property type="entry name" value="U3 SMALL NUCLEOLAR RIBONUCLEOPROTEIN PROTEIN MPP10"/>
    <property type="match status" value="1"/>
</dbReference>
<feature type="compositionally biased region" description="Acidic residues" evidence="8">
    <location>
        <begin position="139"/>
        <end position="164"/>
    </location>
</feature>
<dbReference type="InterPro" id="IPR012173">
    <property type="entry name" value="Mpp10"/>
</dbReference>
<evidence type="ECO:0000313" key="10">
    <source>
        <dbReference type="Proteomes" id="UP001565368"/>
    </source>
</evidence>
<organism evidence="9 10">
    <name type="scientific">Vanrija albida</name>
    <dbReference type="NCBI Taxonomy" id="181172"/>
    <lineage>
        <taxon>Eukaryota</taxon>
        <taxon>Fungi</taxon>
        <taxon>Dikarya</taxon>
        <taxon>Basidiomycota</taxon>
        <taxon>Agaricomycotina</taxon>
        <taxon>Tremellomycetes</taxon>
        <taxon>Trichosporonales</taxon>
        <taxon>Trichosporonaceae</taxon>
        <taxon>Vanrija</taxon>
    </lineage>
</organism>
<evidence type="ECO:0000256" key="1">
    <source>
        <dbReference type="ARBA" id="ARBA00004604"/>
    </source>
</evidence>
<dbReference type="GeneID" id="95982989"/>
<evidence type="ECO:0000256" key="2">
    <source>
        <dbReference type="ARBA" id="ARBA00022517"/>
    </source>
</evidence>
<evidence type="ECO:0000256" key="7">
    <source>
        <dbReference type="PIRNR" id="PIRNR017300"/>
    </source>
</evidence>
<feature type="compositionally biased region" description="Acidic residues" evidence="8">
    <location>
        <begin position="365"/>
        <end position="378"/>
    </location>
</feature>
<evidence type="ECO:0000256" key="5">
    <source>
        <dbReference type="ARBA" id="ARBA00023274"/>
    </source>
</evidence>
<keyword evidence="2 7" id="KW-0690">Ribosome biogenesis</keyword>
<feature type="compositionally biased region" description="Low complexity" evidence="8">
    <location>
        <begin position="667"/>
        <end position="681"/>
    </location>
</feature>
<comment type="subcellular location">
    <subcellularLocation>
        <location evidence="1 7">Nucleus</location>
        <location evidence="1 7">Nucleolus</location>
    </subcellularLocation>
</comment>
<feature type="region of interest" description="Disordered" evidence="8">
    <location>
        <begin position="615"/>
        <end position="704"/>
    </location>
</feature>
<evidence type="ECO:0000256" key="6">
    <source>
        <dbReference type="ARBA" id="ARBA00029455"/>
    </source>
</evidence>
<protein>
    <recommendedName>
        <fullName evidence="7">U3 small nucleolar ribonucleoprotein protein MPP10</fullName>
    </recommendedName>
</protein>
<dbReference type="RefSeq" id="XP_069210945.1">
    <property type="nucleotide sequence ID" value="XM_069350559.1"/>
</dbReference>
<evidence type="ECO:0000256" key="4">
    <source>
        <dbReference type="ARBA" id="ARBA00023242"/>
    </source>
</evidence>
<feature type="region of interest" description="Disordered" evidence="8">
    <location>
        <begin position="294"/>
        <end position="413"/>
    </location>
</feature>
<feature type="compositionally biased region" description="Basic residues" evidence="8">
    <location>
        <begin position="351"/>
        <end position="360"/>
    </location>
</feature>
<evidence type="ECO:0000256" key="3">
    <source>
        <dbReference type="ARBA" id="ARBA00022552"/>
    </source>
</evidence>
<keyword evidence="5 7" id="KW-0687">Ribonucleoprotein</keyword>
<dbReference type="EMBL" id="JBBXJM010000002">
    <property type="protein sequence ID" value="KAL1411001.1"/>
    <property type="molecule type" value="Genomic_DNA"/>
</dbReference>
<feature type="compositionally biased region" description="Acidic residues" evidence="8">
    <location>
        <begin position="391"/>
        <end position="401"/>
    </location>
</feature>
<keyword evidence="3 7" id="KW-0698">rRNA processing</keyword>
<feature type="compositionally biased region" description="Basic residues" evidence="8">
    <location>
        <begin position="629"/>
        <end position="640"/>
    </location>
</feature>
<comment type="similarity">
    <text evidence="6 7">Belongs to the MPP10 family.</text>
</comment>
<feature type="compositionally biased region" description="Acidic residues" evidence="8">
    <location>
        <begin position="308"/>
        <end position="317"/>
    </location>
</feature>
<feature type="compositionally biased region" description="Basic and acidic residues" evidence="8">
    <location>
        <begin position="682"/>
        <end position="704"/>
    </location>
</feature>
<name>A0ABR3Q984_9TREE</name>
<reference evidence="9 10" key="1">
    <citation type="submission" date="2023-08" db="EMBL/GenBank/DDBJ databases">
        <title>Annotated Genome Sequence of Vanrija albida AlHP1.</title>
        <authorList>
            <person name="Herzog R."/>
        </authorList>
    </citation>
    <scope>NUCLEOTIDE SEQUENCE [LARGE SCALE GENOMIC DNA]</scope>
    <source>
        <strain evidence="9 10">AlHP1</strain>
    </source>
</reference>
<feature type="region of interest" description="Disordered" evidence="8">
    <location>
        <begin position="133"/>
        <end position="282"/>
    </location>
</feature>
<dbReference type="Proteomes" id="UP001565368">
    <property type="component" value="Unassembled WGS sequence"/>
</dbReference>
<feature type="compositionally biased region" description="Acidic residues" evidence="8">
    <location>
        <begin position="174"/>
        <end position="261"/>
    </location>
</feature>
<evidence type="ECO:0000256" key="8">
    <source>
        <dbReference type="SAM" id="MobiDB-lite"/>
    </source>
</evidence>
<proteinExistence type="inferred from homology"/>
<sequence>MPTDTQASPGPIPDSLDKLEKLLESNEHLLAAGGDSKLAASALAATKGIFDLALSLETNSHPHLHPFLVSILQPPSISLRSKAGVEEEADAPADPAELLPYTPLSVLTTDGMDHEQVWAQLELRADGICKIAKEVGSGDQEDEDAEDDDESEIEDDDSQEEMSVEEWNRMMAEEGYEEGESASEDEGSEDDDDEELGSDASLDFEDDEGVSLGEDEEGEEGEEDEEDEEDDEEDEDEEDEDGAADSDANPDVDMDGSDDDAVAAGPSKPRKKAKHSTLDDEFFSIDDFNRWTEEQEATHVTGGHLGGDDDEEAELDDIGGMFLEEGDEDAPLMYSDFFEPPQRSEPAPSKGKSRNKKGKSARFADEEEEQEEEEDVDETRETMSRVKSDLFEDSDDEEESEQNLSTHERRQRELAAQIAELEQEAIGPKDWTLLGEATSRARPENSLLEEHLDFEQVQKVVPVITEDTVATLEELIKKRILDNNFDSPVRVRAFEPTAFLPSRFFDLQDTKSTKSLAEIYEDEYQATAAGGKAADPRDEKLRKEHEEIDRLWNEVCYKLDALSSLNFVPKAPKAQITTIDNIATTSLETALPASQAATTMLAPQELFGGPKASELTARSEQTPEEAHAARAKARRAKKAQTARLSATAGLYGKKRQSVREQKDEAMKSLVKSGKGVTVVGKGEQEEAKRKRREENTTDSKRLKL</sequence>
<feature type="compositionally biased region" description="Basic and acidic residues" evidence="8">
    <location>
        <begin position="657"/>
        <end position="666"/>
    </location>
</feature>
<accession>A0ABR3Q984</accession>